<dbReference type="NCBIfam" id="NF033788">
    <property type="entry name" value="HTH_metalloreg"/>
    <property type="match status" value="1"/>
</dbReference>
<organism evidence="2">
    <name type="scientific">uncultured Alphaproteobacteria bacterium</name>
    <dbReference type="NCBI Taxonomy" id="91750"/>
    <lineage>
        <taxon>Bacteria</taxon>
        <taxon>Pseudomonadati</taxon>
        <taxon>Pseudomonadota</taxon>
        <taxon>Alphaproteobacteria</taxon>
        <taxon>environmental samples</taxon>
    </lineage>
</organism>
<dbReference type="CDD" id="cd00090">
    <property type="entry name" value="HTH_ARSR"/>
    <property type="match status" value="1"/>
</dbReference>
<dbReference type="Gene3D" id="3.40.50.150">
    <property type="entry name" value="Vaccinia Virus protein VP39"/>
    <property type="match status" value="1"/>
</dbReference>
<dbReference type="PANTHER" id="PTHR42912:SF93">
    <property type="entry name" value="N6-ADENOSINE-METHYLTRANSFERASE TMT1A"/>
    <property type="match status" value="1"/>
</dbReference>
<dbReference type="AlphaFoldDB" id="A0A212JL18"/>
<reference evidence="2" key="1">
    <citation type="submission" date="2016-04" db="EMBL/GenBank/DDBJ databases">
        <authorList>
            <person name="Evans L.H."/>
            <person name="Alamgir A."/>
            <person name="Owens N."/>
            <person name="Weber N.D."/>
            <person name="Virtaneva K."/>
            <person name="Barbian K."/>
            <person name="Babar A."/>
            <person name="Rosenke K."/>
        </authorList>
    </citation>
    <scope>NUCLEOTIDE SEQUENCE</scope>
    <source>
        <strain evidence="2">86</strain>
    </source>
</reference>
<dbReference type="InterPro" id="IPR001845">
    <property type="entry name" value="HTH_ArsR_DNA-bd_dom"/>
</dbReference>
<dbReference type="GO" id="GO:0003700">
    <property type="term" value="F:DNA-binding transcription factor activity"/>
    <property type="evidence" value="ECO:0007669"/>
    <property type="project" value="InterPro"/>
</dbReference>
<dbReference type="InterPro" id="IPR036388">
    <property type="entry name" value="WH-like_DNA-bd_sf"/>
</dbReference>
<dbReference type="InterPro" id="IPR011991">
    <property type="entry name" value="ArsR-like_HTH"/>
</dbReference>
<dbReference type="Pfam" id="PF12840">
    <property type="entry name" value="HTH_20"/>
    <property type="match status" value="1"/>
</dbReference>
<dbReference type="PROSITE" id="PS50987">
    <property type="entry name" value="HTH_ARSR_2"/>
    <property type="match status" value="1"/>
</dbReference>
<dbReference type="Pfam" id="PF08241">
    <property type="entry name" value="Methyltransf_11"/>
    <property type="match status" value="1"/>
</dbReference>
<evidence type="ECO:0000259" key="1">
    <source>
        <dbReference type="PROSITE" id="PS50987"/>
    </source>
</evidence>
<dbReference type="EMBL" id="FLUO01000001">
    <property type="protein sequence ID" value="SBW00122.1"/>
    <property type="molecule type" value="Genomic_DNA"/>
</dbReference>
<dbReference type="SUPFAM" id="SSF53335">
    <property type="entry name" value="S-adenosyl-L-methionine-dependent methyltransferases"/>
    <property type="match status" value="1"/>
</dbReference>
<name>A0A212JL18_9PROT</name>
<dbReference type="InterPro" id="IPR029063">
    <property type="entry name" value="SAM-dependent_MTases_sf"/>
</dbReference>
<sequence>MNATLGCLRALAEPTRLRLARLCAADDLTVSDLTDLLGSSQPGVSRHLKLLVEGGVLERFREGSWVFYRLARDGTQLPLVRAALDALSVNDPVLAADDDRLRRLAERRAERARTWFDTLAADWDRLRGLQADDALVEATVLDLVRAEPAVSLLDVGTGTGRMLALLGRDLPRAEGVDLSPEMLALARERLQGLGLRHCVVRLADMERLPGDLRGFDLAVFHQVLHYSQRPGAAVREAARALVPGGRLLIVDYLPHALEELRAVHNHARLGFSDVEVRSWFADAGLDPGPARELPGRSLTVGIWVGRKTSQQGDAR</sequence>
<dbReference type="PRINTS" id="PR00778">
    <property type="entry name" value="HTHARSR"/>
</dbReference>
<dbReference type="SMART" id="SM00418">
    <property type="entry name" value="HTH_ARSR"/>
    <property type="match status" value="1"/>
</dbReference>
<dbReference type="InterPro" id="IPR036390">
    <property type="entry name" value="WH_DNA-bd_sf"/>
</dbReference>
<gene>
    <name evidence="2" type="ORF">KL86APRO_11259</name>
</gene>
<evidence type="ECO:0000313" key="2">
    <source>
        <dbReference type="EMBL" id="SBW00122.1"/>
    </source>
</evidence>
<feature type="domain" description="HTH arsR-type" evidence="1">
    <location>
        <begin position="1"/>
        <end position="90"/>
    </location>
</feature>
<dbReference type="InterPro" id="IPR013216">
    <property type="entry name" value="Methyltransf_11"/>
</dbReference>
<proteinExistence type="predicted"/>
<dbReference type="PANTHER" id="PTHR42912">
    <property type="entry name" value="METHYLTRANSFERASE"/>
    <property type="match status" value="1"/>
</dbReference>
<accession>A0A212JL18</accession>
<dbReference type="InterPro" id="IPR050508">
    <property type="entry name" value="Methyltransf_Superfamily"/>
</dbReference>
<dbReference type="CDD" id="cd02440">
    <property type="entry name" value="AdoMet_MTases"/>
    <property type="match status" value="1"/>
</dbReference>
<dbReference type="GO" id="GO:0008757">
    <property type="term" value="F:S-adenosylmethionine-dependent methyltransferase activity"/>
    <property type="evidence" value="ECO:0007669"/>
    <property type="project" value="InterPro"/>
</dbReference>
<dbReference type="SUPFAM" id="SSF46785">
    <property type="entry name" value="Winged helix' DNA-binding domain"/>
    <property type="match status" value="1"/>
</dbReference>
<dbReference type="Gene3D" id="1.10.10.10">
    <property type="entry name" value="Winged helix-like DNA-binding domain superfamily/Winged helix DNA-binding domain"/>
    <property type="match status" value="1"/>
</dbReference>
<protein>
    <submittedName>
        <fullName evidence="2">Transcriptional regulator, ArsR family</fullName>
    </submittedName>
</protein>